<sequence length="410" mass="41541">MNAFGTVTRSLVVVTVVLAAQAAGPAAMADRGTAPPLPSGPTTCLSPPSVSEPEVPWGQRQLAPDRVWHLSRGKGITVAVVDTGVDAGTPQLAGRVLTGTDVLDPHGKANTDCYGHGTFVAGIIGAAPDPGTGFAGVAPDVTILPIRAATGQNNPTGALADGIRAAVDRQARIINVSASTSAPSPELRAAIDYAAARGVLVVASAANGAKEGDPVTYPAAYPSVLAVGAIDSSGARADFSQTGGYLGLVAPGVDVISIGPGGPGQWQSSGTSYSAPFVTGVAALVLAYHPGLSGEQLRHRLEATADHPPARLPDPGLGWGTVNPMAAVTTVLPEEEAQGAQGGMVTPPPVRPPAPPRHDDLAIGIVVAGLFVVAGFAFAVRLAWRLVPAGRRRRWRPARVAWHGSGERDG</sequence>
<dbReference type="InterPro" id="IPR023828">
    <property type="entry name" value="Peptidase_S8_Ser-AS"/>
</dbReference>
<dbReference type="Gene3D" id="3.40.50.200">
    <property type="entry name" value="Peptidase S8/S53 domain"/>
    <property type="match status" value="1"/>
</dbReference>
<comment type="subcellular location">
    <subcellularLocation>
        <location evidence="1">Cell membrane</location>
        <topology evidence="1">Single-pass membrane protein</topology>
    </subcellularLocation>
</comment>
<feature type="compositionally biased region" description="Low complexity" evidence="11">
    <location>
        <begin position="25"/>
        <end position="34"/>
    </location>
</feature>
<keyword evidence="16" id="KW-1185">Reference proteome</keyword>
<evidence type="ECO:0000256" key="13">
    <source>
        <dbReference type="SAM" id="SignalP"/>
    </source>
</evidence>
<comment type="similarity">
    <text evidence="2 10">Belongs to the peptidase S8 family.</text>
</comment>
<keyword evidence="5 12" id="KW-0812">Transmembrane</keyword>
<reference evidence="16" key="1">
    <citation type="journal article" date="2019" name="Int. J. Syst. Evol. Microbiol.">
        <title>The Global Catalogue of Microorganisms (GCM) 10K type strain sequencing project: providing services to taxonomists for standard genome sequencing and annotation.</title>
        <authorList>
            <consortium name="The Broad Institute Genomics Platform"/>
            <consortium name="The Broad Institute Genome Sequencing Center for Infectious Disease"/>
            <person name="Wu L."/>
            <person name="Ma J."/>
        </authorList>
    </citation>
    <scope>NUCLEOTIDE SEQUENCE [LARGE SCALE GENOMIC DNA]</scope>
    <source>
        <strain evidence="16">CGMCC 4.7643</strain>
    </source>
</reference>
<dbReference type="InterPro" id="IPR022398">
    <property type="entry name" value="Peptidase_S8_His-AS"/>
</dbReference>
<accession>A0ABW5GRB1</accession>
<dbReference type="NCBIfam" id="TIGR03921">
    <property type="entry name" value="T7SS_mycosin"/>
    <property type="match status" value="1"/>
</dbReference>
<evidence type="ECO:0000256" key="8">
    <source>
        <dbReference type="ARBA" id="ARBA00022989"/>
    </source>
</evidence>
<dbReference type="RefSeq" id="WP_345400195.1">
    <property type="nucleotide sequence ID" value="NZ_BAABHG010000011.1"/>
</dbReference>
<evidence type="ECO:0000313" key="16">
    <source>
        <dbReference type="Proteomes" id="UP001597419"/>
    </source>
</evidence>
<evidence type="ECO:0000256" key="10">
    <source>
        <dbReference type="PROSITE-ProRule" id="PRU01240"/>
    </source>
</evidence>
<dbReference type="PROSITE" id="PS00138">
    <property type="entry name" value="SUBTILASE_SER"/>
    <property type="match status" value="1"/>
</dbReference>
<dbReference type="InterPro" id="IPR015500">
    <property type="entry name" value="Peptidase_S8_subtilisin-rel"/>
</dbReference>
<dbReference type="PANTHER" id="PTHR43806:SF11">
    <property type="entry name" value="CEREVISIN-RELATED"/>
    <property type="match status" value="1"/>
</dbReference>
<proteinExistence type="inferred from homology"/>
<keyword evidence="3" id="KW-1003">Cell membrane</keyword>
<keyword evidence="13" id="KW-0732">Signal</keyword>
<evidence type="ECO:0000256" key="5">
    <source>
        <dbReference type="ARBA" id="ARBA00022692"/>
    </source>
</evidence>
<feature type="transmembrane region" description="Helical" evidence="12">
    <location>
        <begin position="361"/>
        <end position="384"/>
    </location>
</feature>
<evidence type="ECO:0000256" key="7">
    <source>
        <dbReference type="ARBA" id="ARBA00022825"/>
    </source>
</evidence>
<dbReference type="PRINTS" id="PR00723">
    <property type="entry name" value="SUBTILISIN"/>
</dbReference>
<dbReference type="PROSITE" id="PS51892">
    <property type="entry name" value="SUBTILASE"/>
    <property type="match status" value="1"/>
</dbReference>
<feature type="chain" id="PRO_5045222402" evidence="13">
    <location>
        <begin position="30"/>
        <end position="410"/>
    </location>
</feature>
<feature type="signal peptide" evidence="13">
    <location>
        <begin position="1"/>
        <end position="29"/>
    </location>
</feature>
<feature type="active site" description="Charge relay system" evidence="10">
    <location>
        <position position="116"/>
    </location>
</feature>
<dbReference type="PANTHER" id="PTHR43806">
    <property type="entry name" value="PEPTIDASE S8"/>
    <property type="match status" value="1"/>
</dbReference>
<dbReference type="PROSITE" id="PS00137">
    <property type="entry name" value="SUBTILASE_HIS"/>
    <property type="match status" value="1"/>
</dbReference>
<keyword evidence="8 12" id="KW-1133">Transmembrane helix</keyword>
<name>A0ABW5GRB1_9PSEU</name>
<evidence type="ECO:0000256" key="4">
    <source>
        <dbReference type="ARBA" id="ARBA00022670"/>
    </source>
</evidence>
<keyword evidence="6 10" id="KW-0378">Hydrolase</keyword>
<dbReference type="EMBL" id="JBHUKU010000021">
    <property type="protein sequence ID" value="MFD2463439.1"/>
    <property type="molecule type" value="Genomic_DNA"/>
</dbReference>
<dbReference type="SUPFAM" id="SSF52743">
    <property type="entry name" value="Subtilisin-like"/>
    <property type="match status" value="1"/>
</dbReference>
<evidence type="ECO:0000256" key="12">
    <source>
        <dbReference type="SAM" id="Phobius"/>
    </source>
</evidence>
<protein>
    <submittedName>
        <fullName evidence="15">Type VII secretion-associated serine protease mycosin</fullName>
    </submittedName>
</protein>
<dbReference type="GO" id="GO:0006508">
    <property type="term" value="P:proteolysis"/>
    <property type="evidence" value="ECO:0007669"/>
    <property type="project" value="UniProtKB-KW"/>
</dbReference>
<organism evidence="15 16">
    <name type="scientific">Amycolatopsis samaneae</name>
    <dbReference type="NCBI Taxonomy" id="664691"/>
    <lineage>
        <taxon>Bacteria</taxon>
        <taxon>Bacillati</taxon>
        <taxon>Actinomycetota</taxon>
        <taxon>Actinomycetes</taxon>
        <taxon>Pseudonocardiales</taxon>
        <taxon>Pseudonocardiaceae</taxon>
        <taxon>Amycolatopsis</taxon>
    </lineage>
</organism>
<evidence type="ECO:0000256" key="9">
    <source>
        <dbReference type="ARBA" id="ARBA00023136"/>
    </source>
</evidence>
<feature type="domain" description="Peptidase S8/S53" evidence="14">
    <location>
        <begin position="73"/>
        <end position="320"/>
    </location>
</feature>
<keyword evidence="4 10" id="KW-0645">Protease</keyword>
<dbReference type="InterPro" id="IPR023834">
    <property type="entry name" value="T7SS_pept_S8A_mycosin"/>
</dbReference>
<dbReference type="InterPro" id="IPR000209">
    <property type="entry name" value="Peptidase_S8/S53_dom"/>
</dbReference>
<evidence type="ECO:0000256" key="3">
    <source>
        <dbReference type="ARBA" id="ARBA00022475"/>
    </source>
</evidence>
<keyword evidence="9 12" id="KW-0472">Membrane</keyword>
<dbReference type="Pfam" id="PF00082">
    <property type="entry name" value="Peptidase_S8"/>
    <property type="match status" value="1"/>
</dbReference>
<feature type="active site" description="Charge relay system" evidence="10">
    <location>
        <position position="82"/>
    </location>
</feature>
<feature type="compositionally biased region" description="Low complexity" evidence="11">
    <location>
        <begin position="46"/>
        <end position="56"/>
    </location>
</feature>
<dbReference type="InterPro" id="IPR036852">
    <property type="entry name" value="Peptidase_S8/S53_dom_sf"/>
</dbReference>
<dbReference type="Proteomes" id="UP001597419">
    <property type="component" value="Unassembled WGS sequence"/>
</dbReference>
<gene>
    <name evidence="15" type="primary">mycP</name>
    <name evidence="15" type="ORF">ACFSYJ_32840</name>
</gene>
<dbReference type="InterPro" id="IPR050131">
    <property type="entry name" value="Peptidase_S8_subtilisin-like"/>
</dbReference>
<evidence type="ECO:0000256" key="1">
    <source>
        <dbReference type="ARBA" id="ARBA00004162"/>
    </source>
</evidence>
<evidence type="ECO:0000259" key="14">
    <source>
        <dbReference type="Pfam" id="PF00082"/>
    </source>
</evidence>
<evidence type="ECO:0000256" key="6">
    <source>
        <dbReference type="ARBA" id="ARBA00022801"/>
    </source>
</evidence>
<dbReference type="GO" id="GO:0008233">
    <property type="term" value="F:peptidase activity"/>
    <property type="evidence" value="ECO:0007669"/>
    <property type="project" value="UniProtKB-KW"/>
</dbReference>
<comment type="caution">
    <text evidence="15">The sequence shown here is derived from an EMBL/GenBank/DDBJ whole genome shotgun (WGS) entry which is preliminary data.</text>
</comment>
<evidence type="ECO:0000256" key="11">
    <source>
        <dbReference type="SAM" id="MobiDB-lite"/>
    </source>
</evidence>
<evidence type="ECO:0000256" key="2">
    <source>
        <dbReference type="ARBA" id="ARBA00011073"/>
    </source>
</evidence>
<keyword evidence="7 10" id="KW-0720">Serine protease</keyword>
<evidence type="ECO:0000313" key="15">
    <source>
        <dbReference type="EMBL" id="MFD2463439.1"/>
    </source>
</evidence>
<feature type="active site" description="Charge relay system" evidence="10">
    <location>
        <position position="272"/>
    </location>
</feature>
<feature type="region of interest" description="Disordered" evidence="11">
    <location>
        <begin position="25"/>
        <end position="56"/>
    </location>
</feature>